<evidence type="ECO:0000313" key="5">
    <source>
        <dbReference type="Proteomes" id="UP001157161"/>
    </source>
</evidence>
<evidence type="ECO:0000313" key="4">
    <source>
        <dbReference type="EMBL" id="GMA33461.1"/>
    </source>
</evidence>
<evidence type="ECO:0000256" key="1">
    <source>
        <dbReference type="SAM" id="MobiDB-lite"/>
    </source>
</evidence>
<accession>A0AA37XCM2</accession>
<keyword evidence="2" id="KW-1133">Transmembrane helix</keyword>
<feature type="transmembrane region" description="Helical" evidence="2">
    <location>
        <begin position="170"/>
        <end position="193"/>
    </location>
</feature>
<feature type="compositionally biased region" description="Pro residues" evidence="1">
    <location>
        <begin position="1"/>
        <end position="11"/>
    </location>
</feature>
<feature type="transmembrane region" description="Helical" evidence="2">
    <location>
        <begin position="36"/>
        <end position="55"/>
    </location>
</feature>
<comment type="caution">
    <text evidence="3">The sequence shown here is derived from an EMBL/GenBank/DDBJ whole genome shotgun (WGS) entry which is preliminary data.</text>
</comment>
<keyword evidence="2" id="KW-0812">Transmembrane</keyword>
<evidence type="ECO:0000256" key="2">
    <source>
        <dbReference type="SAM" id="Phobius"/>
    </source>
</evidence>
<reference evidence="3" key="1">
    <citation type="journal article" date="2014" name="Int. J. Syst. Evol. Microbiol.">
        <title>Complete genome sequence of Corynebacterium casei LMG S-19264T (=DSM 44701T), isolated from a smear-ripened cheese.</title>
        <authorList>
            <consortium name="US DOE Joint Genome Institute (JGI-PGF)"/>
            <person name="Walter F."/>
            <person name="Albersmeier A."/>
            <person name="Kalinowski J."/>
            <person name="Ruckert C."/>
        </authorList>
    </citation>
    <scope>NUCLEOTIDE SEQUENCE</scope>
    <source>
        <strain evidence="3">NBRC 112290</strain>
    </source>
</reference>
<dbReference type="PANTHER" id="PTHR30590:SF2">
    <property type="entry name" value="INNER MEMBRANE PROTEIN"/>
    <property type="match status" value="1"/>
</dbReference>
<keyword evidence="5" id="KW-1185">Reference proteome</keyword>
<dbReference type="InterPro" id="IPR052529">
    <property type="entry name" value="Bact_Transport_Assoc"/>
</dbReference>
<protein>
    <recommendedName>
        <fullName evidence="6">DUF418 domain-containing protein</fullName>
    </recommendedName>
</protein>
<dbReference type="AlphaFoldDB" id="A0AA37XCM2"/>
<dbReference type="PANTHER" id="PTHR30590">
    <property type="entry name" value="INNER MEMBRANE PROTEIN"/>
    <property type="match status" value="1"/>
</dbReference>
<feature type="transmembrane region" description="Helical" evidence="2">
    <location>
        <begin position="226"/>
        <end position="253"/>
    </location>
</feature>
<organism evidence="3 5">
    <name type="scientific">Litorihabitans aurantiacus</name>
    <dbReference type="NCBI Taxonomy" id="1930061"/>
    <lineage>
        <taxon>Bacteria</taxon>
        <taxon>Bacillati</taxon>
        <taxon>Actinomycetota</taxon>
        <taxon>Actinomycetes</taxon>
        <taxon>Micrococcales</taxon>
        <taxon>Beutenbergiaceae</taxon>
        <taxon>Litorihabitans</taxon>
    </lineage>
</organism>
<name>A0AA37XCM2_9MICO</name>
<dbReference type="EMBL" id="BSUM01000001">
    <property type="protein sequence ID" value="GMA30013.1"/>
    <property type="molecule type" value="Genomic_DNA"/>
</dbReference>
<keyword evidence="2" id="KW-0472">Membrane</keyword>
<evidence type="ECO:0008006" key="6">
    <source>
        <dbReference type="Google" id="ProtNLM"/>
    </source>
</evidence>
<gene>
    <name evidence="3" type="ORF">GCM10025875_00050</name>
    <name evidence="4" type="ORF">GCM10025875_34530</name>
</gene>
<proteinExistence type="predicted"/>
<feature type="transmembrane region" description="Helical" evidence="2">
    <location>
        <begin position="147"/>
        <end position="163"/>
    </location>
</feature>
<feature type="compositionally biased region" description="Low complexity" evidence="1">
    <location>
        <begin position="12"/>
        <end position="26"/>
    </location>
</feature>
<evidence type="ECO:0000313" key="3">
    <source>
        <dbReference type="EMBL" id="GMA30013.1"/>
    </source>
</evidence>
<dbReference type="EMBL" id="BSUM01000001">
    <property type="protein sequence ID" value="GMA33461.1"/>
    <property type="molecule type" value="Genomic_DNA"/>
</dbReference>
<dbReference type="Proteomes" id="UP001157161">
    <property type="component" value="Unassembled WGS sequence"/>
</dbReference>
<sequence length="304" mass="32180">MATPPVAPPVAAPAAAPPTGAAGPTAMTGRSLAPDLARGTMLLLIVLANIPWYLYAATKRDISEHPVDGSVIDRVVQTVMLVAVDARSYPMFAALFGYGIWQLYTRQAAAGTEHRAARRLLRRRNWWLVAFGAVHAVLLWSGDVLGAYGLAGVILVALFIDRASAVLRIWAIVIAGLLTVVSALTLAVSIALADTDLFAAGGSVEDPIETGVAEPGYLASIVDRSLMWVVAVPSQVFLSGVIPVVILVGILAARHRVLEEPERHLPLLRRTAVVGLAIGWTGAPPPPRSTSTCGVCPRRRTWAS</sequence>
<feature type="region of interest" description="Disordered" evidence="1">
    <location>
        <begin position="1"/>
        <end position="26"/>
    </location>
</feature>
<reference evidence="3" key="2">
    <citation type="submission" date="2023-02" db="EMBL/GenBank/DDBJ databases">
        <authorList>
            <person name="Sun Q."/>
            <person name="Mori K."/>
        </authorList>
    </citation>
    <scope>NUCLEOTIDE SEQUENCE</scope>
    <source>
        <strain evidence="3">NBRC 112290</strain>
    </source>
</reference>